<evidence type="ECO:0000256" key="3">
    <source>
        <dbReference type="ARBA" id="ARBA00022741"/>
    </source>
</evidence>
<dbReference type="Gene3D" id="3.40.50.300">
    <property type="entry name" value="P-loop containing nucleotide triphosphate hydrolases"/>
    <property type="match status" value="2"/>
</dbReference>
<dbReference type="GO" id="GO:0046872">
    <property type="term" value="F:metal ion binding"/>
    <property type="evidence" value="ECO:0007669"/>
    <property type="project" value="UniProtKB-UniRule"/>
</dbReference>
<dbReference type="AlphaFoldDB" id="A0A6P8X3S8"/>
<organism evidence="12 13">
    <name type="scientific">Drosophila albomicans</name>
    <name type="common">Fruit fly</name>
    <dbReference type="NCBI Taxonomy" id="7291"/>
    <lineage>
        <taxon>Eukaryota</taxon>
        <taxon>Metazoa</taxon>
        <taxon>Ecdysozoa</taxon>
        <taxon>Arthropoda</taxon>
        <taxon>Hexapoda</taxon>
        <taxon>Insecta</taxon>
        <taxon>Pterygota</taxon>
        <taxon>Neoptera</taxon>
        <taxon>Endopterygota</taxon>
        <taxon>Diptera</taxon>
        <taxon>Brachycera</taxon>
        <taxon>Muscomorpha</taxon>
        <taxon>Ephydroidea</taxon>
        <taxon>Drosophilidae</taxon>
        <taxon>Drosophila</taxon>
    </lineage>
</organism>
<dbReference type="FunFam" id="1.10.400.10:FF:000002">
    <property type="entry name" value="guanine nucleotide-binding protein G(Q) subunit alpha"/>
    <property type="match status" value="1"/>
</dbReference>
<feature type="binding site" evidence="10">
    <location>
        <position position="233"/>
    </location>
    <ligand>
        <name>Mg(2+)</name>
        <dbReference type="ChEBI" id="CHEBI:18420"/>
    </ligand>
</feature>
<feature type="binding site" evidence="9">
    <location>
        <begin position="96"/>
        <end position="101"/>
    </location>
    <ligand>
        <name>GTP</name>
        <dbReference type="ChEBI" id="CHEBI:37565"/>
    </ligand>
</feature>
<dbReference type="GO" id="GO:0005737">
    <property type="term" value="C:cytoplasm"/>
    <property type="evidence" value="ECO:0007669"/>
    <property type="project" value="TreeGrafter"/>
</dbReference>
<dbReference type="InterPro" id="IPR000654">
    <property type="entry name" value="Gprotein_alpha_Q"/>
</dbReference>
<dbReference type="PRINTS" id="PR00318">
    <property type="entry name" value="GPROTEINA"/>
</dbReference>
<dbReference type="PANTHER" id="PTHR10218">
    <property type="entry name" value="GTP-BINDING PROTEIN ALPHA SUBUNIT"/>
    <property type="match status" value="1"/>
</dbReference>
<feature type="binding site" evidence="9">
    <location>
        <begin position="202"/>
        <end position="203"/>
    </location>
    <ligand>
        <name>GTP</name>
        <dbReference type="ChEBI" id="CHEBI:37565"/>
    </ligand>
</feature>
<evidence type="ECO:0000256" key="6">
    <source>
        <dbReference type="ARBA" id="ARBA00023139"/>
    </source>
</evidence>
<keyword evidence="2 10" id="KW-0479">Metal-binding</keyword>
<dbReference type="SMART" id="SM00275">
    <property type="entry name" value="G_alpha"/>
    <property type="match status" value="1"/>
</dbReference>
<evidence type="ECO:0000256" key="8">
    <source>
        <dbReference type="ARBA" id="ARBA00023288"/>
    </source>
</evidence>
<feature type="binding site" evidence="9">
    <location>
        <position position="379"/>
    </location>
    <ligand>
        <name>GTP</name>
        <dbReference type="ChEBI" id="CHEBI:37565"/>
    </ligand>
</feature>
<dbReference type="GO" id="GO:0007188">
    <property type="term" value="P:adenylate cyclase-modulating G protein-coupled receptor signaling pathway"/>
    <property type="evidence" value="ECO:0007669"/>
    <property type="project" value="TreeGrafter"/>
</dbReference>
<evidence type="ECO:0000256" key="1">
    <source>
        <dbReference type="ARBA" id="ARBA00007976"/>
    </source>
</evidence>
<protein>
    <recommendedName>
        <fullName evidence="11">Guanine nucleotide-binding protein subunit alpha</fullName>
    </recommendedName>
</protein>
<dbReference type="SUPFAM" id="SSF47895">
    <property type="entry name" value="Transducin (alpha subunit), insertion domain"/>
    <property type="match status" value="1"/>
</dbReference>
<dbReference type="GeneID" id="117569003"/>
<evidence type="ECO:0000313" key="13">
    <source>
        <dbReference type="RefSeq" id="XP_034105880.2"/>
    </source>
</evidence>
<evidence type="ECO:0000313" key="12">
    <source>
        <dbReference type="Proteomes" id="UP000515160"/>
    </source>
</evidence>
<evidence type="ECO:0000256" key="2">
    <source>
        <dbReference type="ARBA" id="ARBA00022723"/>
    </source>
</evidence>
<dbReference type="InterPro" id="IPR001019">
    <property type="entry name" value="Gprotein_alpha_su"/>
</dbReference>
<keyword evidence="5 9" id="KW-0342">GTP-binding</keyword>
<evidence type="ECO:0000256" key="7">
    <source>
        <dbReference type="ARBA" id="ARBA00023224"/>
    </source>
</evidence>
<comment type="function">
    <text evidence="11">Guanine nucleotide-binding proteins (G proteins) are involved as modulators or transducers in various transmembrane signaling systems.</text>
</comment>
<evidence type="ECO:0000256" key="4">
    <source>
        <dbReference type="ARBA" id="ARBA00022842"/>
    </source>
</evidence>
<dbReference type="GO" id="GO:0050793">
    <property type="term" value="P:regulation of developmental process"/>
    <property type="evidence" value="ECO:0007669"/>
    <property type="project" value="UniProtKB-ARBA"/>
</dbReference>
<dbReference type="GO" id="GO:0000902">
    <property type="term" value="P:cell morphogenesis"/>
    <property type="evidence" value="ECO:0007669"/>
    <property type="project" value="UniProtKB-ARBA"/>
</dbReference>
<dbReference type="InterPro" id="IPR027417">
    <property type="entry name" value="P-loop_NTPase"/>
</dbReference>
<dbReference type="PANTHER" id="PTHR10218:SF329">
    <property type="entry name" value="GUANINE NUCLEOTIDE-BINDING PROTEIN G(Q) SUBUNIT ALPHA"/>
    <property type="match status" value="1"/>
</dbReference>
<evidence type="ECO:0000256" key="5">
    <source>
        <dbReference type="ARBA" id="ARBA00023134"/>
    </source>
</evidence>
<dbReference type="PRINTS" id="PR00442">
    <property type="entry name" value="GPROTEINAQ"/>
</dbReference>
<keyword evidence="6" id="KW-0564">Palmitate</keyword>
<keyword evidence="3 9" id="KW-0547">Nucleotide-binding</keyword>
<dbReference type="Gene3D" id="1.10.400.10">
    <property type="entry name" value="GI Alpha 1, domain 2-like"/>
    <property type="match status" value="1"/>
</dbReference>
<dbReference type="Pfam" id="PF00503">
    <property type="entry name" value="G-alpha"/>
    <property type="match status" value="2"/>
</dbReference>
<keyword evidence="12" id="KW-1185">Reference proteome</keyword>
<dbReference type="GO" id="GO:0031683">
    <property type="term" value="F:G-protein beta/gamma-subunit complex binding"/>
    <property type="evidence" value="ECO:0007669"/>
    <property type="project" value="UniProtKB-UniRule"/>
</dbReference>
<dbReference type="RefSeq" id="XP_034105880.2">
    <property type="nucleotide sequence ID" value="XM_034249989.2"/>
</dbReference>
<accession>A0A6P8X3S8</accession>
<dbReference type="Proteomes" id="UP000515160">
    <property type="component" value="Chromosome 3"/>
</dbReference>
<evidence type="ECO:0000256" key="10">
    <source>
        <dbReference type="PIRSR" id="PIRSR601019-2"/>
    </source>
</evidence>
<dbReference type="GO" id="GO:0001664">
    <property type="term" value="F:G protein-coupled receptor binding"/>
    <property type="evidence" value="ECO:0007669"/>
    <property type="project" value="UniProtKB-UniRule"/>
</dbReference>
<keyword evidence="4 10" id="KW-0460">Magnesium</keyword>
<reference evidence="13" key="1">
    <citation type="submission" date="2025-08" db="UniProtKB">
        <authorList>
            <consortium name="RefSeq"/>
        </authorList>
    </citation>
    <scope>IDENTIFICATION</scope>
    <source>
        <strain evidence="13">15112-1751.03</strain>
        <tissue evidence="13">Whole Adult</tissue>
    </source>
</reference>
<dbReference type="GO" id="GO:0003925">
    <property type="term" value="F:G protein activity"/>
    <property type="evidence" value="ECO:0007669"/>
    <property type="project" value="UniProtKB-ARBA"/>
</dbReference>
<dbReference type="InterPro" id="IPR011025">
    <property type="entry name" value="GproteinA_insert"/>
</dbReference>
<feature type="binding site" evidence="9">
    <location>
        <begin position="227"/>
        <end position="233"/>
    </location>
    <ligand>
        <name>GTP</name>
        <dbReference type="ChEBI" id="CHEBI:37565"/>
    </ligand>
</feature>
<name>A0A6P8X3S8_DROAB</name>
<keyword evidence="8" id="KW-0449">Lipoprotein</keyword>
<dbReference type="GO" id="GO:0005834">
    <property type="term" value="C:heterotrimeric G-protein complex"/>
    <property type="evidence" value="ECO:0007669"/>
    <property type="project" value="UniProtKB-UniRule"/>
</dbReference>
<dbReference type="GO" id="GO:0005525">
    <property type="term" value="F:GTP binding"/>
    <property type="evidence" value="ECO:0007669"/>
    <property type="project" value="UniProtKB-UniRule"/>
</dbReference>
<gene>
    <name evidence="13" type="primary">LOC117569003</name>
</gene>
<dbReference type="OrthoDB" id="5817230at2759"/>
<dbReference type="FunFam" id="3.40.50.300:FF:000692">
    <property type="entry name" value="Guanine nucleotide-binding protein subunit alpha"/>
    <property type="match status" value="2"/>
</dbReference>
<dbReference type="PROSITE" id="PS51882">
    <property type="entry name" value="G_ALPHA"/>
    <property type="match status" value="1"/>
</dbReference>
<dbReference type="SUPFAM" id="SSF52540">
    <property type="entry name" value="P-loop containing nucleoside triphosphate hydrolases"/>
    <property type="match status" value="2"/>
</dbReference>
<feature type="binding site" evidence="9">
    <location>
        <begin position="321"/>
        <end position="324"/>
    </location>
    <ligand>
        <name>GTP</name>
        <dbReference type="ChEBI" id="CHEBI:37565"/>
    </ligand>
</feature>
<sequence length="407" mass="48134">MVDEGGQRSERKKWIHCFKNVNLIIFLVAISEYDQNLSKVKAKLSAIPVDKLIMSCCLSEDQKESRRINKEIEKIIKEDRKKMDYVMKLLLLGTGESGKTTFLKQMRIIHGDRFSDKEMRFFTKMVYRNIFMAMQSMIKAMKELEIPYIDDENIDHAELVSTVPFETMEILKDPYLSAIKCLWNDIGIQECYSRRDEYYIIDSAEYFLNEIERIEKTDYIPSEQDILRVRSPTTGIIQYDIEMQQFVIRMVDVGGQPSERRKWIHCFENVNLIIFFVAISGYYQPLFESENVNRMEESKALFKTMFNSHWFEKTAYVLFLNKIDQFEKTIKKYHLVDYYPFYGDGPKGDSEAARDFIRNMFLSLIEDKERAFYCHYTNATDTHNITLVFAAVKDTIMSNLLESLNIY</sequence>
<feature type="binding site" evidence="9">
    <location>
        <begin position="252"/>
        <end position="256"/>
    </location>
    <ligand>
        <name>GTP</name>
        <dbReference type="ChEBI" id="CHEBI:37565"/>
    </ligand>
</feature>
<proteinExistence type="inferred from homology"/>
<comment type="similarity">
    <text evidence="1 11">Belongs to the G-alpha family. G(q) subfamily.</text>
</comment>
<feature type="binding site" evidence="10">
    <location>
        <position position="100"/>
    </location>
    <ligand>
        <name>Mg(2+)</name>
        <dbReference type="ChEBI" id="CHEBI:18420"/>
    </ligand>
</feature>
<comment type="subunit">
    <text evidence="11">G proteins are composed of 3 units; alpha, beta and gamma. The alpha chain contains the guanine nucleotide binding site.</text>
</comment>
<dbReference type="CDD" id="cd00066">
    <property type="entry name" value="G-alpha"/>
    <property type="match status" value="1"/>
</dbReference>
<evidence type="ECO:0000256" key="11">
    <source>
        <dbReference type="RuleBase" id="RU369122"/>
    </source>
</evidence>
<keyword evidence="7 11" id="KW-0807">Transducer</keyword>
<dbReference type="GO" id="GO:0030234">
    <property type="term" value="F:enzyme regulator activity"/>
    <property type="evidence" value="ECO:0007669"/>
    <property type="project" value="UniProtKB-ARBA"/>
</dbReference>
<evidence type="ECO:0000256" key="9">
    <source>
        <dbReference type="PIRSR" id="PIRSR601019-1"/>
    </source>
</evidence>